<accession>A0ABV2AMK9</accession>
<gene>
    <name evidence="3" type="ORF">MHBO_002499</name>
</gene>
<comment type="caution">
    <text evidence="3">The sequence shown here is derived from an EMBL/GenBank/DDBJ whole genome shotgun (WGS) entry which is preliminary data.</text>
</comment>
<evidence type="ECO:0000313" key="4">
    <source>
        <dbReference type="Proteomes" id="UP001439008"/>
    </source>
</evidence>
<dbReference type="InterPro" id="IPR006600">
    <property type="entry name" value="HTH_CenpB_DNA-bd_dom"/>
</dbReference>
<evidence type="ECO:0000259" key="2">
    <source>
        <dbReference type="SMART" id="SM00674"/>
    </source>
</evidence>
<dbReference type="SUPFAM" id="SSF48295">
    <property type="entry name" value="TrpR-like"/>
    <property type="match status" value="1"/>
</dbReference>
<keyword evidence="4" id="KW-1185">Reference proteome</keyword>
<dbReference type="Proteomes" id="UP001439008">
    <property type="component" value="Unassembled WGS sequence"/>
</dbReference>
<dbReference type="InterPro" id="IPR010921">
    <property type="entry name" value="Trp_repressor/repl_initiator"/>
</dbReference>
<name>A0ABV2AMK9_9EUKA</name>
<protein>
    <recommendedName>
        <fullName evidence="2">HTH CENPB-type domain-containing protein</fullName>
    </recommendedName>
</protein>
<organism evidence="3 4">
    <name type="scientific">Bonamia ostreae</name>
    <dbReference type="NCBI Taxonomy" id="126728"/>
    <lineage>
        <taxon>Eukaryota</taxon>
        <taxon>Sar</taxon>
        <taxon>Rhizaria</taxon>
        <taxon>Endomyxa</taxon>
        <taxon>Ascetosporea</taxon>
        <taxon>Haplosporida</taxon>
        <taxon>Bonamia</taxon>
    </lineage>
</organism>
<feature type="domain" description="HTH CENPB-type" evidence="2">
    <location>
        <begin position="101"/>
        <end position="165"/>
    </location>
</feature>
<sequence length="302" mass="34499">MVSKISKLTKSDIYAELQKRQLSQREIAAKFQVSRMTVFRINRQLRLATGMKKYTVKRVAAWPPRKKALPKNKDGRCSSNGVIKMAIPPPPPPKNAGRKTIKQYETLDFLVHRCFLRASPFVRIDTKVLKKLSLAVGQRLELARFKASNNWIANFKKRFGIRLRDLNRAGRTKAERADSPTWEGLSPDEVVDKSVDNVFREFGLGRGAASLIKMEKLRQTAPGLVKRESGIVVKNEKGRLPFESQYGKQNGGPRRKFRRASQSLEEMFKDFEQAVASSAPALVKRFAKFRRDVYSVVEQFDK</sequence>
<evidence type="ECO:0000256" key="1">
    <source>
        <dbReference type="ARBA" id="ARBA00023125"/>
    </source>
</evidence>
<dbReference type="EMBL" id="JBDODL010000928">
    <property type="protein sequence ID" value="MES1920883.1"/>
    <property type="molecule type" value="Genomic_DNA"/>
</dbReference>
<proteinExistence type="predicted"/>
<reference evidence="3 4" key="1">
    <citation type="journal article" date="2024" name="BMC Biol.">
        <title>Comparative genomics of Ascetosporea gives new insight into the evolutionary basis for animal parasitism in Rhizaria.</title>
        <authorList>
            <person name="Hiltunen Thoren M."/>
            <person name="Onut-Brannstrom I."/>
            <person name="Alfjorden A."/>
            <person name="Peckova H."/>
            <person name="Swords F."/>
            <person name="Hooper C."/>
            <person name="Holzer A.S."/>
            <person name="Bass D."/>
            <person name="Burki F."/>
        </authorList>
    </citation>
    <scope>NUCLEOTIDE SEQUENCE [LARGE SCALE GENOMIC DNA]</scope>
    <source>
        <strain evidence="3">20-A016</strain>
    </source>
</reference>
<dbReference type="SMART" id="SM00674">
    <property type="entry name" value="CENPB"/>
    <property type="match status" value="1"/>
</dbReference>
<keyword evidence="1" id="KW-0238">DNA-binding</keyword>
<evidence type="ECO:0000313" key="3">
    <source>
        <dbReference type="EMBL" id="MES1920883.1"/>
    </source>
</evidence>